<reference evidence="1 2" key="1">
    <citation type="journal article" date="2013" name="Genome Announc.">
        <title>Complete genome sequence of Simiduia agarivorans SA1(T), a marine bacterium able to degrade a variety of polysaccharides.</title>
        <authorList>
            <person name="Lin S.Y."/>
            <person name="Shieh W.Y."/>
            <person name="Chen J.S."/>
            <person name="Tang S.L."/>
        </authorList>
    </citation>
    <scope>NUCLEOTIDE SEQUENCE [LARGE SCALE GENOMIC DNA]</scope>
    <source>
        <strain evidence="2">DSM 21679 / JCM 13881 / BCRC 17597 / SA1</strain>
    </source>
</reference>
<keyword evidence="2" id="KW-1185">Reference proteome</keyword>
<evidence type="ECO:0000313" key="2">
    <source>
        <dbReference type="Proteomes" id="UP000000466"/>
    </source>
</evidence>
<dbReference type="InterPro" id="IPR017438">
    <property type="entry name" value="ATP-NAD_kinase_N"/>
</dbReference>
<accession>K4KIL1</accession>
<dbReference type="Proteomes" id="UP000000466">
    <property type="component" value="Chromosome"/>
</dbReference>
<dbReference type="InterPro" id="IPR011386">
    <property type="entry name" value="Put_ATP-NAD_kin"/>
</dbReference>
<dbReference type="KEGG" id="saga:M5M_04140"/>
<dbReference type="AlphaFoldDB" id="K4KIL1"/>
<dbReference type="PIRSF" id="PIRSF016907">
    <property type="entry name" value="Kin_ATP-NAD"/>
    <property type="match status" value="1"/>
</dbReference>
<organism evidence="1 2">
    <name type="scientific">Simiduia agarivorans (strain DSM 21679 / JCM 13881 / BCRC 17597 / SA1)</name>
    <dbReference type="NCBI Taxonomy" id="1117647"/>
    <lineage>
        <taxon>Bacteria</taxon>
        <taxon>Pseudomonadati</taxon>
        <taxon>Pseudomonadota</taxon>
        <taxon>Gammaproteobacteria</taxon>
        <taxon>Cellvibrionales</taxon>
        <taxon>Cellvibrionaceae</taxon>
        <taxon>Simiduia</taxon>
    </lineage>
</organism>
<dbReference type="Pfam" id="PF01513">
    <property type="entry name" value="NAD_kinase"/>
    <property type="match status" value="1"/>
</dbReference>
<dbReference type="GO" id="GO:0006741">
    <property type="term" value="P:NADP+ biosynthetic process"/>
    <property type="evidence" value="ECO:0007669"/>
    <property type="project" value="InterPro"/>
</dbReference>
<dbReference type="Gene3D" id="3.40.50.10330">
    <property type="entry name" value="Probable inorganic polyphosphate/atp-NAD kinase, domain 1"/>
    <property type="match status" value="1"/>
</dbReference>
<dbReference type="STRING" id="1117647.M5M_04140"/>
<gene>
    <name evidence="1" type="ordered locus">M5M_04140</name>
</gene>
<evidence type="ECO:0000313" key="1">
    <source>
        <dbReference type="EMBL" id="AFU98035.1"/>
    </source>
</evidence>
<dbReference type="InterPro" id="IPR039065">
    <property type="entry name" value="AcoX-like"/>
</dbReference>
<sequence length="385" mass="40825">MTQYESGTSAQARRFRLGLIINPFAGMGGPAGLKGSDGSDIVAQAQALGQTPRAPDRALRCLQPLAALPIDLYTIGGAMGEAIARAAGFAPVVVQAASEPSTAEDTRRAAKALKQQQVDLILFVGGDGTARDIYAALGDSQPVLGLPSGVKMHSSVYAIVPEAATEIVRAMVAGRLVALDLGEVRDIDEDAFRAGRVQSRYYGELQVPAEPRYIQAVKQGGVESEPLVLDDIAADIREAMEPDTLYIFAPGSTTFAVTEAMGLDATLLGVDVVQNESLVAKDVDAVSLEQRLAAHRGKVVLVVTAIGGQGHVFGRGNQQLSPAVLKRIGRDNIWIIATKTKLEALQGRPLLLDTNDPILDREWAGHIRVITGYRDAVLYPLGMAL</sequence>
<dbReference type="InterPro" id="IPR016064">
    <property type="entry name" value="NAD/diacylglycerol_kinase_sf"/>
</dbReference>
<dbReference type="OrthoDB" id="5511344at2"/>
<dbReference type="GO" id="GO:0003951">
    <property type="term" value="F:NAD+ kinase activity"/>
    <property type="evidence" value="ECO:0007669"/>
    <property type="project" value="InterPro"/>
</dbReference>
<dbReference type="GO" id="GO:0005524">
    <property type="term" value="F:ATP binding"/>
    <property type="evidence" value="ECO:0007669"/>
    <property type="project" value="UniProtKB-ARBA"/>
</dbReference>
<dbReference type="PANTHER" id="PTHR40697">
    <property type="entry name" value="ACETOIN CATABOLISM PROTEIN X"/>
    <property type="match status" value="1"/>
</dbReference>
<name>K4KIL1_SIMAS</name>
<dbReference type="Pfam" id="PF20143">
    <property type="entry name" value="NAD_kinase_C"/>
    <property type="match status" value="1"/>
</dbReference>
<protein>
    <recommendedName>
        <fullName evidence="3">ATP-NAD/AcoX kinase</fullName>
    </recommendedName>
</protein>
<dbReference type="EMBL" id="CP003746">
    <property type="protein sequence ID" value="AFU98035.1"/>
    <property type="molecule type" value="Genomic_DNA"/>
</dbReference>
<dbReference type="HOGENOM" id="CLU_064691_0_0_6"/>
<proteinExistence type="predicted"/>
<dbReference type="GO" id="GO:0051287">
    <property type="term" value="F:NAD binding"/>
    <property type="evidence" value="ECO:0007669"/>
    <property type="project" value="UniProtKB-ARBA"/>
</dbReference>
<dbReference type="RefSeq" id="WP_015046208.1">
    <property type="nucleotide sequence ID" value="NC_018868.3"/>
</dbReference>
<dbReference type="InterPro" id="IPR002504">
    <property type="entry name" value="NADK"/>
</dbReference>
<evidence type="ECO:0008006" key="3">
    <source>
        <dbReference type="Google" id="ProtNLM"/>
    </source>
</evidence>
<dbReference type="eggNOG" id="COG3199">
    <property type="taxonomic scope" value="Bacteria"/>
</dbReference>
<dbReference type="PANTHER" id="PTHR40697:SF2">
    <property type="entry name" value="ATP-NAD KINASE-RELATED"/>
    <property type="match status" value="1"/>
</dbReference>
<dbReference type="SUPFAM" id="SSF111331">
    <property type="entry name" value="NAD kinase/diacylglycerol kinase-like"/>
    <property type="match status" value="1"/>
</dbReference>